<protein>
    <submittedName>
        <fullName evidence="1">Integron gene cassette protein</fullName>
    </submittedName>
</protein>
<dbReference type="InterPro" id="IPR014937">
    <property type="entry name" value="DUF1810"/>
</dbReference>
<dbReference type="SUPFAM" id="SSF140736">
    <property type="entry name" value="Rv1873-like"/>
    <property type="match status" value="1"/>
</dbReference>
<dbReference type="OrthoDB" id="447037at2759"/>
<comment type="caution">
    <text evidence="1">The sequence shown here is derived from an EMBL/GenBank/DDBJ whole genome shotgun (WGS) entry which is preliminary data.</text>
</comment>
<accession>A0A0M0K5R6</accession>
<dbReference type="InterPro" id="IPR036287">
    <property type="entry name" value="Rv1873-like_sf"/>
</dbReference>
<name>A0A0M0K5R6_9EUKA</name>
<gene>
    <name evidence="1" type="ORF">Ctob_011670</name>
</gene>
<sequence length="175" mass="19494">MQYGQTGGDGRGLSFGDPSVDPHNVRRFALRQAEDHSAALRQLRAGRKSGCWSWWIMPTPPFIKDGREVGTGMNREYAIRSEEEAKAYLSFGQLRQNYLEIMQAVADQLEAGTTPSSLLGIDVPRCEASVTFFRRMGEKAEDAKLSMLCERVQNLLASSDKGAKKRSLAGLPKRR</sequence>
<proteinExistence type="predicted"/>
<dbReference type="Pfam" id="PF08837">
    <property type="entry name" value="DUF1810"/>
    <property type="match status" value="1"/>
</dbReference>
<organism evidence="1 2">
    <name type="scientific">Chrysochromulina tobinii</name>
    <dbReference type="NCBI Taxonomy" id="1460289"/>
    <lineage>
        <taxon>Eukaryota</taxon>
        <taxon>Haptista</taxon>
        <taxon>Haptophyta</taxon>
        <taxon>Prymnesiophyceae</taxon>
        <taxon>Prymnesiales</taxon>
        <taxon>Chrysochromulinaceae</taxon>
        <taxon>Chrysochromulina</taxon>
    </lineage>
</organism>
<dbReference type="AlphaFoldDB" id="A0A0M0K5R6"/>
<reference evidence="2" key="1">
    <citation type="journal article" date="2015" name="PLoS Genet.">
        <title>Genome Sequence and Transcriptome Analyses of Chrysochromulina tobin: Metabolic Tools for Enhanced Algal Fitness in the Prominent Order Prymnesiales (Haptophyceae).</title>
        <authorList>
            <person name="Hovde B.T."/>
            <person name="Deodato C.R."/>
            <person name="Hunsperger H.M."/>
            <person name="Ryken S.A."/>
            <person name="Yost W."/>
            <person name="Jha R.K."/>
            <person name="Patterson J."/>
            <person name="Monnat R.J. Jr."/>
            <person name="Barlow S.B."/>
            <person name="Starkenburg S.R."/>
            <person name="Cattolico R.A."/>
        </authorList>
    </citation>
    <scope>NUCLEOTIDE SEQUENCE</scope>
    <source>
        <strain evidence="2">CCMP291</strain>
    </source>
</reference>
<keyword evidence="2" id="KW-1185">Reference proteome</keyword>
<evidence type="ECO:0000313" key="2">
    <source>
        <dbReference type="Proteomes" id="UP000037460"/>
    </source>
</evidence>
<dbReference type="EMBL" id="JWZX01001442">
    <property type="protein sequence ID" value="KOO33728.1"/>
    <property type="molecule type" value="Genomic_DNA"/>
</dbReference>
<evidence type="ECO:0000313" key="1">
    <source>
        <dbReference type="EMBL" id="KOO33728.1"/>
    </source>
</evidence>
<dbReference type="Proteomes" id="UP000037460">
    <property type="component" value="Unassembled WGS sequence"/>
</dbReference>
<dbReference type="Gene3D" id="1.25.40.380">
    <property type="entry name" value="Protein of unknown function DUF1810"/>
    <property type="match status" value="1"/>
</dbReference>